<accession>A0A3N1UR90</accession>
<protein>
    <recommendedName>
        <fullName evidence="4">Chordopoxvirus fusion protein</fullName>
    </recommendedName>
</protein>
<proteinExistence type="predicted"/>
<reference evidence="2 3" key="1">
    <citation type="submission" date="2018-11" db="EMBL/GenBank/DDBJ databases">
        <title>Genomic Encyclopedia of Type Strains, Phase IV (KMG-IV): sequencing the most valuable type-strain genomes for metagenomic binning, comparative biology and taxonomic classification.</title>
        <authorList>
            <person name="Goeker M."/>
        </authorList>
    </citation>
    <scope>NUCLEOTIDE SEQUENCE [LARGE SCALE GENOMIC DNA]</scope>
    <source>
        <strain evidence="2 3">DSM 22027</strain>
    </source>
</reference>
<feature type="coiled-coil region" evidence="1">
    <location>
        <begin position="35"/>
        <end position="167"/>
    </location>
</feature>
<evidence type="ECO:0000313" key="2">
    <source>
        <dbReference type="EMBL" id="ROQ91220.1"/>
    </source>
</evidence>
<dbReference type="PANTHER" id="PTHR38753">
    <property type="entry name" value="SLR1441 PROTEIN"/>
    <property type="match status" value="1"/>
</dbReference>
<dbReference type="EMBL" id="RJVA01000013">
    <property type="protein sequence ID" value="ROQ91220.1"/>
    <property type="molecule type" value="Genomic_DNA"/>
</dbReference>
<evidence type="ECO:0000256" key="1">
    <source>
        <dbReference type="SAM" id="Coils"/>
    </source>
</evidence>
<dbReference type="SUPFAM" id="SSF57997">
    <property type="entry name" value="Tropomyosin"/>
    <property type="match status" value="1"/>
</dbReference>
<sequence>MEQTTSQGLTSELYKTIIAIVDERVREIRVTREGFDDLKQVVRELAEAQKRTEERLDSLAAKVEDLTEAQKRTEARVEELAEAQKRTEERLDSLAAKVEELAEAQKRTEARVEELAEAQKRTEERLDSLAARVEELAEAQKRTEARVEELAEAQKKTEFKLATLTEEHRKTREMLGGLAHTVGYRLEDEAIWALPRLLARDFGMTIEAPLERSWLESGPNRYMEVNIWGSGALEGRRVHIFGEAKSQLKKSDVDKFLVTVAKVRQITGTEVFPVLVTYQTSPSVKRAAAEKGIKLYMSYELRVSDSTS</sequence>
<keyword evidence="1" id="KW-0175">Coiled coil</keyword>
<name>A0A3N1UR90_9BACT</name>
<dbReference type="Proteomes" id="UP000276223">
    <property type="component" value="Unassembled WGS sequence"/>
</dbReference>
<organism evidence="2 3">
    <name type="scientific">Desulfosoma caldarium</name>
    <dbReference type="NCBI Taxonomy" id="610254"/>
    <lineage>
        <taxon>Bacteria</taxon>
        <taxon>Pseudomonadati</taxon>
        <taxon>Thermodesulfobacteriota</taxon>
        <taxon>Syntrophobacteria</taxon>
        <taxon>Syntrophobacterales</taxon>
        <taxon>Syntrophobacteraceae</taxon>
        <taxon>Desulfosoma</taxon>
    </lineage>
</organism>
<evidence type="ECO:0008006" key="4">
    <source>
        <dbReference type="Google" id="ProtNLM"/>
    </source>
</evidence>
<dbReference type="AlphaFoldDB" id="A0A3N1UR90"/>
<dbReference type="OrthoDB" id="9784940at2"/>
<comment type="caution">
    <text evidence="2">The sequence shown here is derived from an EMBL/GenBank/DDBJ whole genome shotgun (WGS) entry which is preliminary data.</text>
</comment>
<dbReference type="PANTHER" id="PTHR38753:SF1">
    <property type="entry name" value="SLR1441 PROTEIN"/>
    <property type="match status" value="1"/>
</dbReference>
<evidence type="ECO:0000313" key="3">
    <source>
        <dbReference type="Proteomes" id="UP000276223"/>
    </source>
</evidence>
<gene>
    <name evidence="2" type="ORF">EDC27_2506</name>
</gene>
<dbReference type="RefSeq" id="WP_123290929.1">
    <property type="nucleotide sequence ID" value="NZ_RJVA01000013.1"/>
</dbReference>
<keyword evidence="3" id="KW-1185">Reference proteome</keyword>
<dbReference type="Gene3D" id="3.90.20.10">
    <property type="match status" value="1"/>
</dbReference>